<dbReference type="AlphaFoldDB" id="A0A645FV17"/>
<reference evidence="1" key="1">
    <citation type="submission" date="2019-08" db="EMBL/GenBank/DDBJ databases">
        <authorList>
            <person name="Kucharzyk K."/>
            <person name="Murdoch R.W."/>
            <person name="Higgins S."/>
            <person name="Loffler F."/>
        </authorList>
    </citation>
    <scope>NUCLEOTIDE SEQUENCE</scope>
</reference>
<name>A0A645FV17_9ZZZZ</name>
<proteinExistence type="predicted"/>
<comment type="caution">
    <text evidence="1">The sequence shown here is derived from an EMBL/GenBank/DDBJ whole genome shotgun (WGS) entry which is preliminary data.</text>
</comment>
<organism evidence="1">
    <name type="scientific">bioreactor metagenome</name>
    <dbReference type="NCBI Taxonomy" id="1076179"/>
    <lineage>
        <taxon>unclassified sequences</taxon>
        <taxon>metagenomes</taxon>
        <taxon>ecological metagenomes</taxon>
    </lineage>
</organism>
<gene>
    <name evidence="1" type="ORF">SDC9_164722</name>
</gene>
<sequence length="76" mass="8357">MGWVFLEICRAGQLQHVADQFGHILLSGALERFFEFGIGPGGIRGDAKDHHQDLARNAFGQLLEDVQRCVAGDIAH</sequence>
<dbReference type="EMBL" id="VSSQ01064476">
    <property type="protein sequence ID" value="MPN17369.1"/>
    <property type="molecule type" value="Genomic_DNA"/>
</dbReference>
<evidence type="ECO:0000313" key="1">
    <source>
        <dbReference type="EMBL" id="MPN17369.1"/>
    </source>
</evidence>
<protein>
    <submittedName>
        <fullName evidence="1">Uncharacterized protein</fullName>
    </submittedName>
</protein>
<accession>A0A645FV17</accession>